<name>A0A212RJK6_9PROT</name>
<dbReference type="PANTHER" id="PTHR10672:SF21">
    <property type="entry name" value="CLASS II ALDOLASE_ADDUCIN N-TERMINAL DOMAIN-CONTAINING PROTEIN"/>
    <property type="match status" value="1"/>
</dbReference>
<reference evidence="3 4" key="1">
    <citation type="submission" date="2017-06" db="EMBL/GenBank/DDBJ databases">
        <authorList>
            <person name="Kim H.J."/>
            <person name="Triplett B.A."/>
        </authorList>
    </citation>
    <scope>NUCLEOTIDE SEQUENCE [LARGE SCALE GENOMIC DNA]</scope>
    <source>
        <strain evidence="3 4">B29T1</strain>
    </source>
</reference>
<dbReference type="GO" id="GO:0005856">
    <property type="term" value="C:cytoskeleton"/>
    <property type="evidence" value="ECO:0007669"/>
    <property type="project" value="TreeGrafter"/>
</dbReference>
<dbReference type="EMBL" id="FYEH01000009">
    <property type="protein sequence ID" value="SNB72610.1"/>
    <property type="molecule type" value="Genomic_DNA"/>
</dbReference>
<evidence type="ECO:0000313" key="3">
    <source>
        <dbReference type="EMBL" id="SNB72610.1"/>
    </source>
</evidence>
<dbReference type="InterPro" id="IPR036409">
    <property type="entry name" value="Aldolase_II/adducin_N_sf"/>
</dbReference>
<evidence type="ECO:0000313" key="4">
    <source>
        <dbReference type="Proteomes" id="UP000197065"/>
    </source>
</evidence>
<evidence type="ECO:0000259" key="2">
    <source>
        <dbReference type="SMART" id="SM01007"/>
    </source>
</evidence>
<dbReference type="SUPFAM" id="SSF53639">
    <property type="entry name" value="AraD/HMP-PK domain-like"/>
    <property type="match status" value="1"/>
</dbReference>
<dbReference type="GO" id="GO:0051015">
    <property type="term" value="F:actin filament binding"/>
    <property type="evidence" value="ECO:0007669"/>
    <property type="project" value="TreeGrafter"/>
</dbReference>
<organism evidence="3 4">
    <name type="scientific">Arboricoccus pini</name>
    <dbReference type="NCBI Taxonomy" id="1963835"/>
    <lineage>
        <taxon>Bacteria</taxon>
        <taxon>Pseudomonadati</taxon>
        <taxon>Pseudomonadota</taxon>
        <taxon>Alphaproteobacteria</taxon>
        <taxon>Geminicoccales</taxon>
        <taxon>Geminicoccaceae</taxon>
        <taxon>Arboricoccus</taxon>
    </lineage>
</organism>
<dbReference type="Proteomes" id="UP000197065">
    <property type="component" value="Unassembled WGS sequence"/>
</dbReference>
<evidence type="ECO:0000256" key="1">
    <source>
        <dbReference type="ARBA" id="ARBA00037961"/>
    </source>
</evidence>
<keyword evidence="4" id="KW-1185">Reference proteome</keyword>
<dbReference type="Gene3D" id="3.40.225.10">
    <property type="entry name" value="Class II aldolase/adducin N-terminal domain"/>
    <property type="match status" value="1"/>
</dbReference>
<dbReference type="AlphaFoldDB" id="A0A212RJK6"/>
<dbReference type="OrthoDB" id="5291399at2"/>
<dbReference type="InterPro" id="IPR051017">
    <property type="entry name" value="Aldolase-II_Adducin_sf"/>
</dbReference>
<dbReference type="RefSeq" id="WP_088562062.1">
    <property type="nucleotide sequence ID" value="NZ_FYEH01000009.1"/>
</dbReference>
<gene>
    <name evidence="3" type="ORF">SAMN07250955_109132</name>
</gene>
<feature type="domain" description="Class II aldolase/adducin N-terminal" evidence="2">
    <location>
        <begin position="22"/>
        <end position="204"/>
    </location>
</feature>
<dbReference type="InterPro" id="IPR001303">
    <property type="entry name" value="Aldolase_II/adducin_N"/>
</dbReference>
<proteinExistence type="inferred from homology"/>
<dbReference type="Pfam" id="PF00596">
    <property type="entry name" value="Aldolase_II"/>
    <property type="match status" value="1"/>
</dbReference>
<dbReference type="PANTHER" id="PTHR10672">
    <property type="entry name" value="ADDUCIN"/>
    <property type="match status" value="1"/>
</dbReference>
<dbReference type="NCBIfam" id="NF005689">
    <property type="entry name" value="PRK07490.1"/>
    <property type="match status" value="1"/>
</dbReference>
<comment type="similarity">
    <text evidence="1">Belongs to the aldolase class II family.</text>
</comment>
<protein>
    <submittedName>
        <fullName evidence="3">Ribulose-5-phosphate 4-epimerase/Fuculose-1-phosphate aldolase</fullName>
    </submittedName>
</protein>
<dbReference type="SMART" id="SM01007">
    <property type="entry name" value="Aldolase_II"/>
    <property type="match status" value="1"/>
</dbReference>
<sequence>MSNILKHPSYTDEDAAVRQMRIDLAAAFRLIARAGWHEAVANHLSLAVSDDGQTFLINPRWRHFSRIKASDLLLLDARDSEAMKRPDAPDITAWNIHGAVHRQVPGARCILHVHSPYATALASLADPTIKPVDQNTCRFFNRVAYDMHYGGIADSSEEGNRIASMLGNRQTMMMANHGVLITASTVAEAFDLLYYMEKSCQNLMLAYSSGQPLHILSDEVAELTARGWEGKGAVAQAIVHFEEMKRILDEEDPSYAH</sequence>
<accession>A0A212RJK6</accession>